<evidence type="ECO:0000256" key="3">
    <source>
        <dbReference type="ARBA" id="ARBA00023295"/>
    </source>
</evidence>
<keyword evidence="7" id="KW-1185">Reference proteome</keyword>
<gene>
    <name evidence="6" type="primary">Hypp1331</name>
    <name evidence="6" type="ORF">BLAG_LOCUS13750</name>
</gene>
<dbReference type="PANTHER" id="PTHR42721:SF42">
    <property type="entry name" value="FIBRONECTIN TYPE III-LIKE DOMAIN-CONTAINING PROTEIN"/>
    <property type="match status" value="1"/>
</dbReference>
<organism evidence="6 7">
    <name type="scientific">Branchiostoma lanceolatum</name>
    <name type="common">Common lancelet</name>
    <name type="synonym">Amphioxus lanceolatum</name>
    <dbReference type="NCBI Taxonomy" id="7740"/>
    <lineage>
        <taxon>Eukaryota</taxon>
        <taxon>Metazoa</taxon>
        <taxon>Chordata</taxon>
        <taxon>Cephalochordata</taxon>
        <taxon>Leptocardii</taxon>
        <taxon>Amphioxiformes</taxon>
        <taxon>Branchiostomatidae</taxon>
        <taxon>Branchiostoma</taxon>
    </lineage>
</organism>
<dbReference type="Gene3D" id="3.40.50.1700">
    <property type="entry name" value="Glycoside hydrolase family 3 C-terminal domain"/>
    <property type="match status" value="1"/>
</dbReference>
<evidence type="ECO:0000256" key="4">
    <source>
        <dbReference type="SAM" id="SignalP"/>
    </source>
</evidence>
<dbReference type="PANTHER" id="PTHR42721">
    <property type="entry name" value="SUGAR HYDROLASE-RELATED"/>
    <property type="match status" value="1"/>
</dbReference>
<dbReference type="InterPro" id="IPR044993">
    <property type="entry name" value="BXL"/>
</dbReference>
<feature type="signal peptide" evidence="4">
    <location>
        <begin position="1"/>
        <end position="29"/>
    </location>
</feature>
<keyword evidence="3" id="KW-0326">Glycosidase</keyword>
<dbReference type="InterPro" id="IPR017853">
    <property type="entry name" value="GH"/>
</dbReference>
<feature type="chain" id="PRO_5035460772" evidence="4">
    <location>
        <begin position="30"/>
        <end position="759"/>
    </location>
</feature>
<protein>
    <submittedName>
        <fullName evidence="6">Hypp1331 protein</fullName>
    </submittedName>
</protein>
<dbReference type="FunFam" id="3.20.20.300:FF:000045">
    <property type="match status" value="1"/>
</dbReference>
<dbReference type="InterPro" id="IPR026891">
    <property type="entry name" value="Fn3-like"/>
</dbReference>
<evidence type="ECO:0000313" key="7">
    <source>
        <dbReference type="Proteomes" id="UP000838412"/>
    </source>
</evidence>
<dbReference type="InterPro" id="IPR001764">
    <property type="entry name" value="Glyco_hydro_3_N"/>
</dbReference>
<evidence type="ECO:0000313" key="6">
    <source>
        <dbReference type="EMBL" id="CAH1254274.1"/>
    </source>
</evidence>
<dbReference type="InterPro" id="IPR036962">
    <property type="entry name" value="Glyco_hydro_3_N_sf"/>
</dbReference>
<dbReference type="Proteomes" id="UP000838412">
    <property type="component" value="Chromosome 2"/>
</dbReference>
<dbReference type="GO" id="GO:0045493">
    <property type="term" value="P:xylan catabolic process"/>
    <property type="evidence" value="ECO:0007669"/>
    <property type="project" value="InterPro"/>
</dbReference>
<evidence type="ECO:0000259" key="5">
    <source>
        <dbReference type="SMART" id="SM01217"/>
    </source>
</evidence>
<dbReference type="Pfam" id="PF00933">
    <property type="entry name" value="Glyco_hydro_3"/>
    <property type="match status" value="1"/>
</dbReference>
<dbReference type="Pfam" id="PF01915">
    <property type="entry name" value="Glyco_hydro_3_C"/>
    <property type="match status" value="1"/>
</dbReference>
<accession>A0A8K0EK99</accession>
<dbReference type="InterPro" id="IPR013783">
    <property type="entry name" value="Ig-like_fold"/>
</dbReference>
<reference evidence="6" key="1">
    <citation type="submission" date="2022-01" db="EMBL/GenBank/DDBJ databases">
        <authorList>
            <person name="Braso-Vives M."/>
        </authorList>
    </citation>
    <scope>NUCLEOTIDE SEQUENCE</scope>
</reference>
<dbReference type="AlphaFoldDB" id="A0A8K0EK99"/>
<dbReference type="FunFam" id="3.40.50.1700:FF:000026">
    <property type="entry name" value="uncharacterized protein LOC100182860 isoform X3"/>
    <property type="match status" value="1"/>
</dbReference>
<dbReference type="SMART" id="SM01217">
    <property type="entry name" value="Fn3_like"/>
    <property type="match status" value="1"/>
</dbReference>
<keyword evidence="1 4" id="KW-0732">Signal</keyword>
<dbReference type="Gene3D" id="2.60.40.10">
    <property type="entry name" value="Immunoglobulins"/>
    <property type="match status" value="1"/>
</dbReference>
<evidence type="ECO:0000256" key="2">
    <source>
        <dbReference type="ARBA" id="ARBA00022801"/>
    </source>
</evidence>
<dbReference type="InterPro" id="IPR002772">
    <property type="entry name" value="Glyco_hydro_3_C"/>
</dbReference>
<keyword evidence="2" id="KW-0378">Hydrolase</keyword>
<dbReference type="Gene3D" id="3.20.20.300">
    <property type="entry name" value="Glycoside hydrolase, family 3, N-terminal domain"/>
    <property type="match status" value="1"/>
</dbReference>
<dbReference type="GO" id="GO:0031222">
    <property type="term" value="P:arabinan catabolic process"/>
    <property type="evidence" value="ECO:0007669"/>
    <property type="project" value="TreeGrafter"/>
</dbReference>
<evidence type="ECO:0000256" key="1">
    <source>
        <dbReference type="ARBA" id="ARBA00022729"/>
    </source>
</evidence>
<dbReference type="SUPFAM" id="SSF51445">
    <property type="entry name" value="(Trans)glycosidases"/>
    <property type="match status" value="1"/>
</dbReference>
<feature type="domain" description="Fibronectin type III-like" evidence="5">
    <location>
        <begin position="659"/>
        <end position="726"/>
    </location>
</feature>
<dbReference type="SUPFAM" id="SSF52279">
    <property type="entry name" value="Beta-D-glucan exohydrolase, C-terminal domain"/>
    <property type="match status" value="1"/>
</dbReference>
<dbReference type="GO" id="GO:0046556">
    <property type="term" value="F:alpha-L-arabinofuranosidase activity"/>
    <property type="evidence" value="ECO:0007669"/>
    <property type="project" value="TreeGrafter"/>
</dbReference>
<dbReference type="PRINTS" id="PR00133">
    <property type="entry name" value="GLHYDRLASE3"/>
</dbReference>
<name>A0A8K0EK99_BRALA</name>
<dbReference type="OrthoDB" id="47059at2759"/>
<sequence>MATSAKFPYQHHVWVVFLVCTFPCSMSLASFPFQNTSLPWQDRVDDLVSRLTMEEVVLQMSRGGAHANGPAPAIPRLGILPHQWNTECLRGDPQAGPATSFPQALGLAATFSTEVVHAVAEATSIEVRAKYNNYTQHQEYGDHTGISCFSPVINIMRHPLWGRNQETYGEDPYLSGRLAQSFVRGLQGDHPRYIRTNAGCKHFDVHGGPENIPSSRFSFDAKVSERDWHMTFLPQFQKCVEAGTYSIMCSYNSIRGVPACANKELLTDILRDTWGFHGYVVSDEGAVENIMVKHHYTKTLEETAAAAVNAGTNLDLTVSKLTNAYDHISKAVAGGLISNQTLTERVKPLFYTRMRLGEFDPPQMNPYSKLSVTDVVQSADHRELAVEVALKTFVLLKNNDSVLPLSGKVTSLAVIGPFADNLPALYGDYSPIPDPKFSSTPLQGLSGLAGKTQHGAGCKGSDPVCEDYDQQEVKMAVEGAELVVVCLGTGAGIESEGRDRADLSLPGKQLQLLKDAVSYASSKPVVLLLFNAGPLDISWAKDNDAVKAIVECFLPAQATGEALRRMFLNENNANPAGRLPFTWPATMDQVPAMEDYTMDGRTYRYSTWDPLYPFGFGLSYAQFMYDYLHDHVLPTTIHPCDNVTAVVRVTNIGNVTGDEVVQFYLEWGSSSLPVPTRQLINFTRVNLKPNQEKFINVTITAREMAVYTDQWVVPAVGMTVFAGGQQPLQNTAIVSNVAYGTFTITGNTTPLKTCGHVGP</sequence>
<proteinExistence type="predicted"/>
<dbReference type="GO" id="GO:0009044">
    <property type="term" value="F:xylan 1,4-beta-xylosidase activity"/>
    <property type="evidence" value="ECO:0007669"/>
    <property type="project" value="InterPro"/>
</dbReference>
<dbReference type="EMBL" id="OV696687">
    <property type="protein sequence ID" value="CAH1254274.1"/>
    <property type="molecule type" value="Genomic_DNA"/>
</dbReference>
<dbReference type="Pfam" id="PF14310">
    <property type="entry name" value="Fn3-like"/>
    <property type="match status" value="1"/>
</dbReference>
<dbReference type="InterPro" id="IPR036881">
    <property type="entry name" value="Glyco_hydro_3_C_sf"/>
</dbReference>